<feature type="region of interest" description="Disordered" evidence="10">
    <location>
        <begin position="281"/>
        <end position="310"/>
    </location>
</feature>
<accession>A0A2L1GRP1</accession>
<dbReference type="GO" id="GO:0008360">
    <property type="term" value="P:regulation of cell shape"/>
    <property type="evidence" value="ECO:0007669"/>
    <property type="project" value="UniProtKB-KW"/>
</dbReference>
<comment type="similarity">
    <text evidence="1 9">Belongs to the peptidase S11 family.</text>
</comment>
<keyword evidence="14" id="KW-0121">Carboxypeptidase</keyword>
<evidence type="ECO:0000256" key="1">
    <source>
        <dbReference type="ARBA" id="ARBA00007164"/>
    </source>
</evidence>
<feature type="chain" id="PRO_5014856497" evidence="12">
    <location>
        <begin position="23"/>
        <end position="358"/>
    </location>
</feature>
<keyword evidence="11" id="KW-0472">Membrane</keyword>
<evidence type="ECO:0000313" key="15">
    <source>
        <dbReference type="Proteomes" id="UP000239867"/>
    </source>
</evidence>
<dbReference type="InterPro" id="IPR018044">
    <property type="entry name" value="Peptidase_S11"/>
</dbReference>
<feature type="binding site" evidence="8">
    <location>
        <position position="227"/>
    </location>
    <ligand>
        <name>substrate</name>
    </ligand>
</feature>
<sequence length="358" mass="38363">MKVLIPVLFVLGLVCPAGSAPAAPAPGIAKTPYCSALSINAETGEVLFEDNADAQVYPASVLKLMDLYIVLSRIESGKLALSDMVQVTPEAAGMGGSQVYLDEKEQFPVEELLYALMVQSANDAATALAIHIAGSREAFVGLMNQTAQELGMTHTTFHSEHGLPPGKGQEPDVTTARDMAILCRELVKRPNALHYTSTITRGFRNDQFIMHNHNKLLGLAPGVDGLKTGYFRQAGYSIAATAPQNGQRVITLVMGSASAKERDAKALEILRTSLARLPPRTEAPKASQLAQPQHLPSAPQEAAPAVEEKPAARGPLSAGWGKFFLGLGIGLLVFVGIILAAGRYLRNQRSRGMYLRRR</sequence>
<organism evidence="14 15">
    <name type="scientific">Desulfobulbus oralis</name>
    <dbReference type="NCBI Taxonomy" id="1986146"/>
    <lineage>
        <taxon>Bacteria</taxon>
        <taxon>Pseudomonadati</taxon>
        <taxon>Thermodesulfobacteriota</taxon>
        <taxon>Desulfobulbia</taxon>
        <taxon>Desulfobulbales</taxon>
        <taxon>Desulfobulbaceae</taxon>
        <taxon>Desulfobulbus</taxon>
    </lineage>
</organism>
<dbReference type="GO" id="GO:0009002">
    <property type="term" value="F:serine-type D-Ala-D-Ala carboxypeptidase activity"/>
    <property type="evidence" value="ECO:0007669"/>
    <property type="project" value="InterPro"/>
</dbReference>
<dbReference type="PANTHER" id="PTHR21581:SF6">
    <property type="entry name" value="TRAFFICKING PROTEIN PARTICLE COMPLEX SUBUNIT 12"/>
    <property type="match status" value="1"/>
</dbReference>
<dbReference type="InterPro" id="IPR012338">
    <property type="entry name" value="Beta-lactam/transpept-like"/>
</dbReference>
<feature type="signal peptide" evidence="12">
    <location>
        <begin position="1"/>
        <end position="22"/>
    </location>
</feature>
<dbReference type="PANTHER" id="PTHR21581">
    <property type="entry name" value="D-ALANYL-D-ALANINE CARBOXYPEPTIDASE"/>
    <property type="match status" value="1"/>
</dbReference>
<evidence type="ECO:0000313" key="14">
    <source>
        <dbReference type="EMBL" id="AVD72351.1"/>
    </source>
</evidence>
<evidence type="ECO:0000256" key="12">
    <source>
        <dbReference type="SAM" id="SignalP"/>
    </source>
</evidence>
<keyword evidence="2 12" id="KW-0732">Signal</keyword>
<dbReference type="GO" id="GO:0006508">
    <property type="term" value="P:proteolysis"/>
    <property type="evidence" value="ECO:0007669"/>
    <property type="project" value="InterPro"/>
</dbReference>
<keyword evidence="11" id="KW-0812">Transmembrane</keyword>
<keyword evidence="3" id="KW-0378">Hydrolase</keyword>
<dbReference type="PRINTS" id="PR00725">
    <property type="entry name" value="DADACBPTASE1"/>
</dbReference>
<evidence type="ECO:0000256" key="5">
    <source>
        <dbReference type="ARBA" id="ARBA00022984"/>
    </source>
</evidence>
<evidence type="ECO:0000256" key="9">
    <source>
        <dbReference type="RuleBase" id="RU004016"/>
    </source>
</evidence>
<keyword evidence="14" id="KW-0645">Protease</keyword>
<dbReference type="Gene3D" id="3.40.710.10">
    <property type="entry name" value="DD-peptidase/beta-lactamase superfamily"/>
    <property type="match status" value="1"/>
</dbReference>
<keyword evidence="5" id="KW-0573">Peptidoglycan synthesis</keyword>
<evidence type="ECO:0000256" key="7">
    <source>
        <dbReference type="PIRSR" id="PIRSR618044-1"/>
    </source>
</evidence>
<feature type="active site" evidence="7">
    <location>
        <position position="120"/>
    </location>
</feature>
<evidence type="ECO:0000256" key="4">
    <source>
        <dbReference type="ARBA" id="ARBA00022960"/>
    </source>
</evidence>
<proteinExistence type="inferred from homology"/>
<dbReference type="InterPro" id="IPR001967">
    <property type="entry name" value="Peptidase_S11_N"/>
</dbReference>
<evidence type="ECO:0000256" key="11">
    <source>
        <dbReference type="SAM" id="Phobius"/>
    </source>
</evidence>
<evidence type="ECO:0000256" key="2">
    <source>
        <dbReference type="ARBA" id="ARBA00022729"/>
    </source>
</evidence>
<name>A0A2L1GRP1_9BACT</name>
<dbReference type="GO" id="GO:0009252">
    <property type="term" value="P:peptidoglycan biosynthetic process"/>
    <property type="evidence" value="ECO:0007669"/>
    <property type="project" value="UniProtKB-KW"/>
</dbReference>
<dbReference type="OrthoDB" id="9795979at2"/>
<dbReference type="AlphaFoldDB" id="A0A2L1GRP1"/>
<evidence type="ECO:0000256" key="3">
    <source>
        <dbReference type="ARBA" id="ARBA00022801"/>
    </source>
</evidence>
<keyword evidence="15" id="KW-1185">Reference proteome</keyword>
<dbReference type="SUPFAM" id="SSF56601">
    <property type="entry name" value="beta-lactamase/transpeptidase-like"/>
    <property type="match status" value="1"/>
</dbReference>
<dbReference type="GO" id="GO:0071555">
    <property type="term" value="P:cell wall organization"/>
    <property type="evidence" value="ECO:0007669"/>
    <property type="project" value="UniProtKB-KW"/>
</dbReference>
<dbReference type="EMBL" id="CP021255">
    <property type="protein sequence ID" value="AVD72351.1"/>
    <property type="molecule type" value="Genomic_DNA"/>
</dbReference>
<evidence type="ECO:0000256" key="10">
    <source>
        <dbReference type="SAM" id="MobiDB-lite"/>
    </source>
</evidence>
<dbReference type="RefSeq" id="WP_104937558.1">
    <property type="nucleotide sequence ID" value="NZ_CP021255.1"/>
</dbReference>
<dbReference type="KEGG" id="deo:CAY53_11830"/>
<evidence type="ECO:0000256" key="6">
    <source>
        <dbReference type="ARBA" id="ARBA00023316"/>
    </source>
</evidence>
<dbReference type="Proteomes" id="UP000239867">
    <property type="component" value="Chromosome"/>
</dbReference>
<dbReference type="Pfam" id="PF00768">
    <property type="entry name" value="Peptidase_S11"/>
    <property type="match status" value="1"/>
</dbReference>
<feature type="active site" description="Proton acceptor" evidence="7">
    <location>
        <position position="63"/>
    </location>
</feature>
<protein>
    <submittedName>
        <fullName evidence="14">D-alanyl-D-alanine carboxypeptidase</fullName>
    </submittedName>
</protein>
<feature type="domain" description="Peptidase S11 D-alanyl-D-alanine carboxypeptidase A N-terminal" evidence="13">
    <location>
        <begin position="35"/>
        <end position="256"/>
    </location>
</feature>
<keyword evidence="4" id="KW-0133">Cell shape</keyword>
<gene>
    <name evidence="14" type="ORF">CAY53_11830</name>
</gene>
<feature type="transmembrane region" description="Helical" evidence="11">
    <location>
        <begin position="323"/>
        <end position="345"/>
    </location>
</feature>
<feature type="active site" description="Acyl-ester intermediate" evidence="7">
    <location>
        <position position="60"/>
    </location>
</feature>
<evidence type="ECO:0000256" key="8">
    <source>
        <dbReference type="PIRSR" id="PIRSR618044-2"/>
    </source>
</evidence>
<keyword evidence="11" id="KW-1133">Transmembrane helix</keyword>
<keyword evidence="6" id="KW-0961">Cell wall biogenesis/degradation</keyword>
<reference evidence="14 15" key="1">
    <citation type="journal article" date="2018" name="MBio">
        <title>Insights into the evolution of host association through the isolation and characterization of a novel human periodontal pathobiont, Desulfobulbus oralis.</title>
        <authorList>
            <person name="Cross K.L."/>
            <person name="Chirania P."/>
            <person name="Xiong W."/>
            <person name="Beall C.J."/>
            <person name="Elkins J.G."/>
            <person name="Giannone R.J."/>
            <person name="Griffen A.L."/>
            <person name="Guss A.M."/>
            <person name="Hettich R.L."/>
            <person name="Joshi S.S."/>
            <person name="Mokrzan E.M."/>
            <person name="Martin R.K."/>
            <person name="Zhulin I.B."/>
            <person name="Leys E.J."/>
            <person name="Podar M."/>
        </authorList>
    </citation>
    <scope>NUCLEOTIDE SEQUENCE [LARGE SCALE GENOMIC DNA]</scope>
    <source>
        <strain evidence="14 15">ORNL</strain>
    </source>
</reference>
<evidence type="ECO:0000259" key="13">
    <source>
        <dbReference type="Pfam" id="PF00768"/>
    </source>
</evidence>